<accession>A0A433R064</accession>
<name>A0A433R064_9FUNG</name>
<gene>
    <name evidence="1" type="ORF">BC938DRAFT_471705</name>
</gene>
<dbReference type="EMBL" id="RBNJ01000121">
    <property type="protein sequence ID" value="RUS35345.1"/>
    <property type="molecule type" value="Genomic_DNA"/>
</dbReference>
<keyword evidence="2" id="KW-1185">Reference proteome</keyword>
<evidence type="ECO:0000313" key="1">
    <source>
        <dbReference type="EMBL" id="RUS35345.1"/>
    </source>
</evidence>
<dbReference type="AlphaFoldDB" id="A0A433R064"/>
<reference evidence="1 2" key="1">
    <citation type="journal article" date="2018" name="New Phytol.">
        <title>Phylogenomics of Endogonaceae and evolution of mycorrhizas within Mucoromycota.</title>
        <authorList>
            <person name="Chang Y."/>
            <person name="Desiro A."/>
            <person name="Na H."/>
            <person name="Sandor L."/>
            <person name="Lipzen A."/>
            <person name="Clum A."/>
            <person name="Barry K."/>
            <person name="Grigoriev I.V."/>
            <person name="Martin F.M."/>
            <person name="Stajich J.E."/>
            <person name="Smith M.E."/>
            <person name="Bonito G."/>
            <person name="Spatafora J.W."/>
        </authorList>
    </citation>
    <scope>NUCLEOTIDE SEQUENCE [LARGE SCALE GENOMIC DNA]</scope>
    <source>
        <strain evidence="1 2">AD002</strain>
    </source>
</reference>
<evidence type="ECO:0000313" key="2">
    <source>
        <dbReference type="Proteomes" id="UP000274822"/>
    </source>
</evidence>
<dbReference type="Proteomes" id="UP000274822">
    <property type="component" value="Unassembled WGS sequence"/>
</dbReference>
<proteinExistence type="predicted"/>
<sequence length="570" mass="64441">MENLVEFIIELHGEQANVWLGQGDVGNAPRPTSFGHLLSICKGSKGLIFSEIADPYTRNYAVFPYAQRFIGTSGKTEYLQAKRNELLRVLRYQLQATATAIETTTDCLSVRPQCSIIHSDLNPIGKVTITIRNGRTIRSVFDLVVALSDELRNFSVNGLDDWLAADEQVEELFRLLQDQTNQENKDNEKVCDVVDEGFAEYANDEMAAEAETARQIEQLQVIKTAFGSVEKLSETELKKLTEAVEKTFGDKVNIKQNPSGWLTVRLPQIELAIEVIKNVVTCPKVHDFFHYVSKCANSSTLARMADVISNPVFQDRAHDCLAVIGMVFHFYRTNKSFKVIFRSWNILEKEKKVFEDFIGPIIPVIHKKLELIEKTLTIICETLAKPRTLWVGVFECLNFLINMFSDLETTVMSVTCSLDKCIKELRAEEDRMKNMRNTTSLALATGLLIGTSNWHYEKSMSFLTKAVIATSAVGSATLLVLSWRAHNAIRAAIEGQVQVRTNLIELREFSNDWKTKSDEVKLEFVINRINDNARETLSILFNEMRDDVGRMDVLFKGILEGEDGDGKKDN</sequence>
<organism evidence="1 2">
    <name type="scientific">Jimgerdemannia flammicorona</name>
    <dbReference type="NCBI Taxonomy" id="994334"/>
    <lineage>
        <taxon>Eukaryota</taxon>
        <taxon>Fungi</taxon>
        <taxon>Fungi incertae sedis</taxon>
        <taxon>Mucoromycota</taxon>
        <taxon>Mucoromycotina</taxon>
        <taxon>Endogonomycetes</taxon>
        <taxon>Endogonales</taxon>
        <taxon>Endogonaceae</taxon>
        <taxon>Jimgerdemannia</taxon>
    </lineage>
</organism>
<comment type="caution">
    <text evidence="1">The sequence shown here is derived from an EMBL/GenBank/DDBJ whole genome shotgun (WGS) entry which is preliminary data.</text>
</comment>
<protein>
    <submittedName>
        <fullName evidence="1">Uncharacterized protein</fullName>
    </submittedName>
</protein>